<dbReference type="InterPro" id="IPR000634">
    <property type="entry name" value="Ser/Thr_deHydtase_PyrdxlP-BS"/>
</dbReference>
<evidence type="ECO:0000256" key="3">
    <source>
        <dbReference type="ARBA" id="ARBA00007103"/>
    </source>
</evidence>
<dbReference type="SUPFAM" id="SSF53686">
    <property type="entry name" value="Tryptophan synthase beta subunit-like PLP-dependent enzymes"/>
    <property type="match status" value="1"/>
</dbReference>
<feature type="binding site" evidence="11">
    <location>
        <begin position="179"/>
        <end position="183"/>
    </location>
    <ligand>
        <name>pyridoxal 5'-phosphate</name>
        <dbReference type="ChEBI" id="CHEBI:597326"/>
    </ligand>
</feature>
<comment type="caution">
    <text evidence="15">The sequence shown here is derived from an EMBL/GenBank/DDBJ whole genome shotgun (WGS) entry which is preliminary data.</text>
</comment>
<dbReference type="Proteomes" id="UP000823629">
    <property type="component" value="Unassembled WGS sequence"/>
</dbReference>
<comment type="similarity">
    <text evidence="3 13">Belongs to the cysteine synthase/cystathionine beta-synthase family.</text>
</comment>
<dbReference type="EC" id="2.5.1.47" evidence="4 13"/>
<feature type="binding site" evidence="11">
    <location>
        <position position="75"/>
    </location>
    <ligand>
        <name>pyridoxal 5'-phosphate</name>
        <dbReference type="ChEBI" id="CHEBI:597326"/>
    </ligand>
</feature>
<evidence type="ECO:0000256" key="6">
    <source>
        <dbReference type="ARBA" id="ARBA00022605"/>
    </source>
</evidence>
<protein>
    <recommendedName>
        <fullName evidence="5 13">Cysteine synthase</fullName>
        <ecNumber evidence="4 13">2.5.1.47</ecNumber>
    </recommendedName>
</protein>
<feature type="modified residue" description="N6-(pyridoxal phosphate)lysine" evidence="12">
    <location>
        <position position="45"/>
    </location>
</feature>
<reference evidence="15" key="2">
    <citation type="journal article" date="2021" name="PeerJ">
        <title>Extensive microbial diversity within the chicken gut microbiome revealed by metagenomics and culture.</title>
        <authorList>
            <person name="Gilroy R."/>
            <person name="Ravi A."/>
            <person name="Getino M."/>
            <person name="Pursley I."/>
            <person name="Horton D.L."/>
            <person name="Alikhan N.F."/>
            <person name="Baker D."/>
            <person name="Gharbi K."/>
            <person name="Hall N."/>
            <person name="Watson M."/>
            <person name="Adriaenssens E.M."/>
            <person name="Foster-Nyarko E."/>
            <person name="Jarju S."/>
            <person name="Secka A."/>
            <person name="Antonio M."/>
            <person name="Oren A."/>
            <person name="Chaudhuri R.R."/>
            <person name="La Ragione R."/>
            <person name="Hildebrand F."/>
            <person name="Pallen M.J."/>
        </authorList>
    </citation>
    <scope>NUCLEOTIDE SEQUENCE</scope>
    <source>
        <strain evidence="15">1748</strain>
    </source>
</reference>
<evidence type="ECO:0000256" key="10">
    <source>
        <dbReference type="ARBA" id="ARBA00047931"/>
    </source>
</evidence>
<dbReference type="FunFam" id="3.40.50.1100:FF:000003">
    <property type="entry name" value="Cystathionine beta-synthase"/>
    <property type="match status" value="1"/>
</dbReference>
<evidence type="ECO:0000259" key="14">
    <source>
        <dbReference type="Pfam" id="PF00291"/>
    </source>
</evidence>
<dbReference type="EMBL" id="JADING010000063">
    <property type="protein sequence ID" value="MBO8414283.1"/>
    <property type="molecule type" value="Genomic_DNA"/>
</dbReference>
<evidence type="ECO:0000256" key="12">
    <source>
        <dbReference type="PIRSR" id="PIRSR605856-51"/>
    </source>
</evidence>
<sequence>MIYENIIQTIGKTPLVHLSKIEKEFNLPFNLYGKVERFNPTGSIKDRAAYSMIEKAIKRNEIDKNTVIVEPTSGNTGIGLAMICAYLDMQCEIYMPSSASKERVKMMQAYGAKVILTDKSLGMKGAEDAAEKRLKEIPNSFMPSQFSNLDNPLAHYETTGREILNDLNNKVDYLVAGFGTGGTISGIAHLFKKENINCKFIGAEPLSSPLLTKGKAGPHLIQGIGANFIPECLDCTILDKIVDISDEDSYKFTSILAKKEGILAGISSGCALKAAIDLKEEYKEKGNVVVIFPDNGERYLSVEGLYE</sequence>
<dbReference type="InterPro" id="IPR036052">
    <property type="entry name" value="TrpB-like_PALP_sf"/>
</dbReference>
<dbReference type="FunFam" id="3.40.50.1100:FF:000118">
    <property type="entry name" value="Related to CYS4-cystathionine beta-synthase"/>
    <property type="match status" value="1"/>
</dbReference>
<proteinExistence type="inferred from homology"/>
<evidence type="ECO:0000256" key="4">
    <source>
        <dbReference type="ARBA" id="ARBA00012681"/>
    </source>
</evidence>
<dbReference type="InterPro" id="IPR001926">
    <property type="entry name" value="TrpB-like_PALP"/>
</dbReference>
<evidence type="ECO:0000256" key="1">
    <source>
        <dbReference type="ARBA" id="ARBA00001933"/>
    </source>
</evidence>
<dbReference type="InterPro" id="IPR005856">
    <property type="entry name" value="Cys_synth"/>
</dbReference>
<name>A0A9D9D819_9BACL</name>
<feature type="domain" description="Tryptophan synthase beta chain-like PALP" evidence="14">
    <location>
        <begin position="8"/>
        <end position="294"/>
    </location>
</feature>
<dbReference type="CDD" id="cd01561">
    <property type="entry name" value="CBS_like"/>
    <property type="match status" value="1"/>
</dbReference>
<dbReference type="InterPro" id="IPR005859">
    <property type="entry name" value="CysK"/>
</dbReference>
<comment type="pathway">
    <text evidence="2">Amino-acid biosynthesis; L-cysteine biosynthesis; L-cysteine from L-serine: step 2/2.</text>
</comment>
<dbReference type="InterPro" id="IPR050214">
    <property type="entry name" value="Cys_Synth/Cystath_Beta-Synth"/>
</dbReference>
<keyword evidence="7 13" id="KW-0808">Transferase</keyword>
<organism evidence="15 16">
    <name type="scientific">Candidatus Scatoplasma merdavium</name>
    <dbReference type="NCBI Taxonomy" id="2840932"/>
    <lineage>
        <taxon>Bacteria</taxon>
        <taxon>Bacillati</taxon>
        <taxon>Bacillota</taxon>
        <taxon>Bacilli</taxon>
        <taxon>Bacillales</taxon>
        <taxon>Candidatus Scatoplasma</taxon>
    </lineage>
</organism>
<comment type="catalytic activity">
    <reaction evidence="10 13">
        <text>O-acetyl-L-serine + hydrogen sulfide = L-cysteine + acetate</text>
        <dbReference type="Rhea" id="RHEA:14829"/>
        <dbReference type="ChEBI" id="CHEBI:29919"/>
        <dbReference type="ChEBI" id="CHEBI:30089"/>
        <dbReference type="ChEBI" id="CHEBI:35235"/>
        <dbReference type="ChEBI" id="CHEBI:58340"/>
        <dbReference type="EC" id="2.5.1.47"/>
    </reaction>
</comment>
<comment type="cofactor">
    <cofactor evidence="1 11 13">
        <name>pyridoxal 5'-phosphate</name>
        <dbReference type="ChEBI" id="CHEBI:597326"/>
    </cofactor>
</comment>
<dbReference type="GO" id="GO:0006535">
    <property type="term" value="P:cysteine biosynthetic process from serine"/>
    <property type="evidence" value="ECO:0007669"/>
    <property type="project" value="UniProtKB-UniRule"/>
</dbReference>
<dbReference type="PROSITE" id="PS00165">
    <property type="entry name" value="DEHYDRATASE_SER_THR"/>
    <property type="match status" value="1"/>
</dbReference>
<reference evidence="15" key="1">
    <citation type="submission" date="2020-10" db="EMBL/GenBank/DDBJ databases">
        <authorList>
            <person name="Gilroy R."/>
        </authorList>
    </citation>
    <scope>NUCLEOTIDE SEQUENCE</scope>
    <source>
        <strain evidence="15">1748</strain>
    </source>
</reference>
<accession>A0A9D9D819</accession>
<dbReference type="NCBIfam" id="TIGR01139">
    <property type="entry name" value="cysK"/>
    <property type="match status" value="1"/>
</dbReference>
<evidence type="ECO:0000256" key="8">
    <source>
        <dbReference type="ARBA" id="ARBA00022898"/>
    </source>
</evidence>
<dbReference type="InterPro" id="IPR001216">
    <property type="entry name" value="P-phosphate_BS"/>
</dbReference>
<feature type="binding site" evidence="11">
    <location>
        <position position="267"/>
    </location>
    <ligand>
        <name>pyridoxal 5'-phosphate</name>
        <dbReference type="ChEBI" id="CHEBI:597326"/>
    </ligand>
</feature>
<evidence type="ECO:0000313" key="15">
    <source>
        <dbReference type="EMBL" id="MBO8414283.1"/>
    </source>
</evidence>
<keyword evidence="8 11" id="KW-0663">Pyridoxal phosphate</keyword>
<evidence type="ECO:0000256" key="13">
    <source>
        <dbReference type="RuleBase" id="RU003985"/>
    </source>
</evidence>
<evidence type="ECO:0000256" key="7">
    <source>
        <dbReference type="ARBA" id="ARBA00022679"/>
    </source>
</evidence>
<dbReference type="AlphaFoldDB" id="A0A9D9D819"/>
<keyword evidence="6 13" id="KW-0028">Amino-acid biosynthesis</keyword>
<dbReference type="Gene3D" id="3.40.50.1100">
    <property type="match status" value="2"/>
</dbReference>
<evidence type="ECO:0000256" key="11">
    <source>
        <dbReference type="PIRSR" id="PIRSR605856-50"/>
    </source>
</evidence>
<evidence type="ECO:0000256" key="2">
    <source>
        <dbReference type="ARBA" id="ARBA00004962"/>
    </source>
</evidence>
<keyword evidence="9 13" id="KW-0198">Cysteine biosynthesis</keyword>
<evidence type="ECO:0000256" key="5">
    <source>
        <dbReference type="ARBA" id="ARBA00019371"/>
    </source>
</evidence>
<dbReference type="GO" id="GO:0004124">
    <property type="term" value="F:cysteine synthase activity"/>
    <property type="evidence" value="ECO:0007669"/>
    <property type="project" value="UniProtKB-UniRule"/>
</dbReference>
<gene>
    <name evidence="15" type="primary">cysK</name>
    <name evidence="15" type="ORF">IAC78_02245</name>
</gene>
<dbReference type="GO" id="GO:0030170">
    <property type="term" value="F:pyridoxal phosphate binding"/>
    <property type="evidence" value="ECO:0007669"/>
    <property type="project" value="InterPro"/>
</dbReference>
<evidence type="ECO:0000313" key="16">
    <source>
        <dbReference type="Proteomes" id="UP000823629"/>
    </source>
</evidence>
<dbReference type="PANTHER" id="PTHR10314">
    <property type="entry name" value="CYSTATHIONINE BETA-SYNTHASE"/>
    <property type="match status" value="1"/>
</dbReference>
<evidence type="ECO:0000256" key="9">
    <source>
        <dbReference type="ARBA" id="ARBA00023192"/>
    </source>
</evidence>
<dbReference type="Pfam" id="PF00291">
    <property type="entry name" value="PALP"/>
    <property type="match status" value="1"/>
</dbReference>
<dbReference type="PROSITE" id="PS00901">
    <property type="entry name" value="CYS_SYNTHASE"/>
    <property type="match status" value="1"/>
</dbReference>
<dbReference type="NCBIfam" id="TIGR01136">
    <property type="entry name" value="cysKM"/>
    <property type="match status" value="1"/>
</dbReference>